<comment type="similarity">
    <text evidence="1">Belongs to the eukaryotic ribosomal protein eL31 family.</text>
</comment>
<dbReference type="CDD" id="cd00463">
    <property type="entry name" value="Ribosomal_L31e"/>
    <property type="match status" value="1"/>
</dbReference>
<evidence type="ECO:0000256" key="3">
    <source>
        <dbReference type="ARBA" id="ARBA00022980"/>
    </source>
</evidence>
<evidence type="ECO:0000256" key="2">
    <source>
        <dbReference type="ARBA" id="ARBA00011133"/>
    </source>
</evidence>
<dbReference type="Pfam" id="PF01198">
    <property type="entry name" value="Ribosomal_L31e"/>
    <property type="match status" value="1"/>
</dbReference>
<proteinExistence type="inferred from homology"/>
<comment type="function">
    <text evidence="5">Component of the large ribosomal subunit. The ribosome is a large ribonucleoprotein complex responsible for the synthesis of proteins in the cell.</text>
</comment>
<keyword evidence="4" id="KW-0687">Ribonucleoprotein</keyword>
<dbReference type="SMART" id="SM01380">
    <property type="entry name" value="Ribosomal_L31e"/>
    <property type="match status" value="1"/>
</dbReference>
<evidence type="ECO:0000256" key="6">
    <source>
        <dbReference type="ARBA" id="ARBA00035230"/>
    </source>
</evidence>
<dbReference type="GO" id="GO:0003735">
    <property type="term" value="F:structural constituent of ribosome"/>
    <property type="evidence" value="ECO:0007669"/>
    <property type="project" value="InterPro"/>
</dbReference>
<dbReference type="FunFam" id="3.10.440.10:FF:000001">
    <property type="entry name" value="60S ribosomal protein L31"/>
    <property type="match status" value="1"/>
</dbReference>
<dbReference type="Proteomes" id="UP000010552">
    <property type="component" value="Unassembled WGS sequence"/>
</dbReference>
<dbReference type="PANTHER" id="PTHR10956">
    <property type="entry name" value="60S RIBOSOMAL PROTEIN L31"/>
    <property type="match status" value="1"/>
</dbReference>
<sequence length="119" mass="13780">MAPRKKRGEKKGHSAINEVVTREYTISIHKRIREVGFNKRAPQAFKEIKKFAMKDMGTPYVHLDTTLNKAIWAKGKIWVQLSKKGNKDEDSPNKLYTLIPMCLSLSKIYRQLLCMRANC</sequence>
<organism evidence="8 9">
    <name type="scientific">Pteropus alecto</name>
    <name type="common">Black flying fox</name>
    <dbReference type="NCBI Taxonomy" id="9402"/>
    <lineage>
        <taxon>Eukaryota</taxon>
        <taxon>Metazoa</taxon>
        <taxon>Chordata</taxon>
        <taxon>Craniata</taxon>
        <taxon>Vertebrata</taxon>
        <taxon>Euteleostomi</taxon>
        <taxon>Mammalia</taxon>
        <taxon>Eutheria</taxon>
        <taxon>Laurasiatheria</taxon>
        <taxon>Chiroptera</taxon>
        <taxon>Yinpterochiroptera</taxon>
        <taxon>Pteropodoidea</taxon>
        <taxon>Pteropodidae</taxon>
        <taxon>Pteropodinae</taxon>
        <taxon>Pteropus</taxon>
    </lineage>
</organism>
<evidence type="ECO:0000256" key="4">
    <source>
        <dbReference type="ARBA" id="ARBA00023274"/>
    </source>
</evidence>
<comment type="subunit">
    <text evidence="2">Component of the large ribosomal subunit.</text>
</comment>
<dbReference type="STRING" id="9402.L5K763"/>
<dbReference type="GO" id="GO:0002181">
    <property type="term" value="P:cytoplasmic translation"/>
    <property type="evidence" value="ECO:0007669"/>
    <property type="project" value="TreeGrafter"/>
</dbReference>
<keyword evidence="3 8" id="KW-0689">Ribosomal protein</keyword>
<dbReference type="InParanoid" id="L5K763"/>
<reference evidence="9" key="1">
    <citation type="journal article" date="2013" name="Science">
        <title>Comparative analysis of bat genomes provides insight into the evolution of flight and immunity.</title>
        <authorList>
            <person name="Zhang G."/>
            <person name="Cowled C."/>
            <person name="Shi Z."/>
            <person name="Huang Z."/>
            <person name="Bishop-Lilly K.A."/>
            <person name="Fang X."/>
            <person name="Wynne J.W."/>
            <person name="Xiong Z."/>
            <person name="Baker M.L."/>
            <person name="Zhao W."/>
            <person name="Tachedjian M."/>
            <person name="Zhu Y."/>
            <person name="Zhou P."/>
            <person name="Jiang X."/>
            <person name="Ng J."/>
            <person name="Yang L."/>
            <person name="Wu L."/>
            <person name="Xiao J."/>
            <person name="Feng Y."/>
            <person name="Chen Y."/>
            <person name="Sun X."/>
            <person name="Zhang Y."/>
            <person name="Marsh G.A."/>
            <person name="Crameri G."/>
            <person name="Broder C.C."/>
            <person name="Frey K.G."/>
            <person name="Wang L.F."/>
            <person name="Wang J."/>
        </authorList>
    </citation>
    <scope>NUCLEOTIDE SEQUENCE [LARGE SCALE GENOMIC DNA]</scope>
</reference>
<evidence type="ECO:0000256" key="7">
    <source>
        <dbReference type="ARBA" id="ARBA00035337"/>
    </source>
</evidence>
<dbReference type="GO" id="GO:0022625">
    <property type="term" value="C:cytosolic large ribosomal subunit"/>
    <property type="evidence" value="ECO:0007669"/>
    <property type="project" value="TreeGrafter"/>
</dbReference>
<dbReference type="AlphaFoldDB" id="L5K763"/>
<gene>
    <name evidence="8" type="ORF">PAL_GLEAN10002160</name>
</gene>
<dbReference type="InterPro" id="IPR023621">
    <property type="entry name" value="Ribosomal_eL31_dom_sf"/>
</dbReference>
<evidence type="ECO:0000313" key="8">
    <source>
        <dbReference type="EMBL" id="ELK07549.1"/>
    </source>
</evidence>
<protein>
    <recommendedName>
        <fullName evidence="6">Large ribosomal subunit protein eL31</fullName>
    </recommendedName>
    <alternativeName>
        <fullName evidence="7">60S ribosomal protein L31</fullName>
    </alternativeName>
</protein>
<dbReference type="EMBL" id="KB030955">
    <property type="protein sequence ID" value="ELK07549.1"/>
    <property type="molecule type" value="Genomic_DNA"/>
</dbReference>
<evidence type="ECO:0000256" key="1">
    <source>
        <dbReference type="ARBA" id="ARBA00010808"/>
    </source>
</evidence>
<dbReference type="SUPFAM" id="SSF54575">
    <property type="entry name" value="Ribosomal protein L31e"/>
    <property type="match status" value="1"/>
</dbReference>
<accession>L5K763</accession>
<dbReference type="PANTHER" id="PTHR10956:SF48">
    <property type="entry name" value="60S RIBOSOMAL PROTEIN L31"/>
    <property type="match status" value="1"/>
</dbReference>
<name>L5K763_PTEAL</name>
<evidence type="ECO:0000256" key="5">
    <source>
        <dbReference type="ARBA" id="ARBA00034092"/>
    </source>
</evidence>
<dbReference type="Gene3D" id="3.10.440.10">
    <property type="match status" value="1"/>
</dbReference>
<evidence type="ECO:0000313" key="9">
    <source>
        <dbReference type="Proteomes" id="UP000010552"/>
    </source>
</evidence>
<keyword evidence="9" id="KW-1185">Reference proteome</keyword>
<dbReference type="InterPro" id="IPR000054">
    <property type="entry name" value="Ribosomal_eL31"/>
</dbReference>